<dbReference type="SUPFAM" id="SSF46955">
    <property type="entry name" value="Putative DNA-binding domain"/>
    <property type="match status" value="1"/>
</dbReference>
<dbReference type="RefSeq" id="WP_015903814.1">
    <property type="nucleotide sequence ID" value="NC_012108.1"/>
</dbReference>
<organism evidence="2 3">
    <name type="scientific">Desulforapulum autotrophicum (strain ATCC 43914 / DSM 3382 / VKM B-1955 / HRM2)</name>
    <name type="common">Desulfobacterium autotrophicum</name>
    <dbReference type="NCBI Taxonomy" id="177437"/>
    <lineage>
        <taxon>Bacteria</taxon>
        <taxon>Pseudomonadati</taxon>
        <taxon>Thermodesulfobacteriota</taxon>
        <taxon>Desulfobacteria</taxon>
        <taxon>Desulfobacterales</taxon>
        <taxon>Desulfobacteraceae</taxon>
        <taxon>Desulforapulum</taxon>
    </lineage>
</organism>
<accession>C0QC21</accession>
<dbReference type="GO" id="GO:0003677">
    <property type="term" value="F:DNA binding"/>
    <property type="evidence" value="ECO:0007669"/>
    <property type="project" value="InterPro"/>
</dbReference>
<name>C0QC21_DESAH</name>
<dbReference type="eggNOG" id="COG0789">
    <property type="taxonomic scope" value="Bacteria"/>
</dbReference>
<dbReference type="InterPro" id="IPR000551">
    <property type="entry name" value="MerR-type_HTH_dom"/>
</dbReference>
<dbReference type="EMBL" id="CP001087">
    <property type="protein sequence ID" value="ACN15033.1"/>
    <property type="molecule type" value="Genomic_DNA"/>
</dbReference>
<dbReference type="GO" id="GO:0006355">
    <property type="term" value="P:regulation of DNA-templated transcription"/>
    <property type="evidence" value="ECO:0007669"/>
    <property type="project" value="InterPro"/>
</dbReference>
<dbReference type="OrthoDB" id="5422545at2"/>
<dbReference type="InterPro" id="IPR009061">
    <property type="entry name" value="DNA-bd_dom_put_sf"/>
</dbReference>
<keyword evidence="3" id="KW-1185">Reference proteome</keyword>
<dbReference type="HOGENOM" id="CLU_192810_0_0_7"/>
<dbReference type="Pfam" id="PF13411">
    <property type="entry name" value="MerR_1"/>
    <property type="match status" value="1"/>
</dbReference>
<protein>
    <submittedName>
        <fullName evidence="2">CueR</fullName>
    </submittedName>
</protein>
<dbReference type="STRING" id="177437.HRM2_19320"/>
<feature type="domain" description="HTH merR-type" evidence="1">
    <location>
        <begin position="5"/>
        <end position="72"/>
    </location>
</feature>
<dbReference type="Proteomes" id="UP000000442">
    <property type="component" value="Chromosome"/>
</dbReference>
<dbReference type="KEGG" id="dat:HRM2_19320"/>
<gene>
    <name evidence="2" type="primary">cueR</name>
    <name evidence="2" type="ordered locus">HRM2_19320</name>
</gene>
<dbReference type="AlphaFoldDB" id="C0QC21"/>
<proteinExistence type="predicted"/>
<sequence length="83" mass="9607">MEETFSIADTSKLTGFTPRQLRSHEERGFISLPIRITCGEIRYRRYTPEQITEIKAFKGFLEEGYTLAMASTKALEKSKKEDK</sequence>
<dbReference type="Gene3D" id="1.10.1660.10">
    <property type="match status" value="1"/>
</dbReference>
<evidence type="ECO:0000313" key="2">
    <source>
        <dbReference type="EMBL" id="ACN15033.1"/>
    </source>
</evidence>
<evidence type="ECO:0000259" key="1">
    <source>
        <dbReference type="Pfam" id="PF13411"/>
    </source>
</evidence>
<evidence type="ECO:0000313" key="3">
    <source>
        <dbReference type="Proteomes" id="UP000000442"/>
    </source>
</evidence>
<reference evidence="2 3" key="1">
    <citation type="journal article" date="2009" name="Environ. Microbiol.">
        <title>Genome sequence of Desulfobacterium autotrophicum HRM2, a marine sulfate reducer oxidizing organic carbon completely to carbon dioxide.</title>
        <authorList>
            <person name="Strittmatter A.W."/>
            <person name="Liesegang H."/>
            <person name="Rabus R."/>
            <person name="Decker I."/>
            <person name="Amann J."/>
            <person name="Andres S."/>
            <person name="Henne A."/>
            <person name="Fricke W.F."/>
            <person name="Martinez-Arias R."/>
            <person name="Bartels D."/>
            <person name="Goesmann A."/>
            <person name="Krause L."/>
            <person name="Puehler A."/>
            <person name="Klenk H.P."/>
            <person name="Richter M."/>
            <person name="Schuler M."/>
            <person name="Gloeckner F.O."/>
            <person name="Meyerdierks A."/>
            <person name="Gottschalk G."/>
            <person name="Amann R."/>
        </authorList>
    </citation>
    <scope>NUCLEOTIDE SEQUENCE [LARGE SCALE GENOMIC DNA]</scope>
    <source>
        <strain evidence="3">ATCC 43914 / DSM 3382 / HRM2</strain>
    </source>
</reference>